<gene>
    <name evidence="2" type="ORF">D1224_00205</name>
</gene>
<sequence length="315" mass="33304">MKSICLALGAVALSAHPAFAQEAQSDADWYPSEYGADDRLGAVANLSAEKTARAARLIETGKTYALGQITSRETPAYAPRRYDVYVMQPSDGSGVPMGENKAVGNDDLVQTFVGIGSQIDGLGHMGIDHLYYNGVHVSEFVTPAGLTQMGTQDIPPIATRGVLLDMTAIFGESPVPDGTAFNRAEIEQAAERAGVTIEKGDVVLFHTGAMEAHGDSTELMATHPGLGVEGANYLADLGVVAIGADSTALEAIPFENPARPFEVHQTLLAKRGVYILENMVTTELAVDGVTEFFFSLGIPRLNGTVQAIINPVAIR</sequence>
<dbReference type="AlphaFoldDB" id="A0A399R458"/>
<feature type="chain" id="PRO_5017223212" evidence="1">
    <location>
        <begin position="21"/>
        <end position="315"/>
    </location>
</feature>
<accession>A0A399R458</accession>
<dbReference type="SUPFAM" id="SSF102198">
    <property type="entry name" value="Putative cyclase"/>
    <property type="match status" value="1"/>
</dbReference>
<dbReference type="InterPro" id="IPR037175">
    <property type="entry name" value="KFase_sf"/>
</dbReference>
<dbReference type="Proteomes" id="UP000265431">
    <property type="component" value="Unassembled WGS sequence"/>
</dbReference>
<dbReference type="OrthoDB" id="7067800at2"/>
<protein>
    <submittedName>
        <fullName evidence="2">Cyclase family protein</fullName>
    </submittedName>
</protein>
<evidence type="ECO:0000313" key="3">
    <source>
        <dbReference type="Proteomes" id="UP000265431"/>
    </source>
</evidence>
<keyword evidence="3" id="KW-1185">Reference proteome</keyword>
<organism evidence="2 3">
    <name type="scientific">Henriciella barbarensis</name>
    <dbReference type="NCBI Taxonomy" id="86342"/>
    <lineage>
        <taxon>Bacteria</taxon>
        <taxon>Pseudomonadati</taxon>
        <taxon>Pseudomonadota</taxon>
        <taxon>Alphaproteobacteria</taxon>
        <taxon>Hyphomonadales</taxon>
        <taxon>Hyphomonadaceae</taxon>
        <taxon>Henriciella</taxon>
    </lineage>
</organism>
<dbReference type="PANTHER" id="PTHR34861">
    <property type="match status" value="1"/>
</dbReference>
<evidence type="ECO:0000256" key="1">
    <source>
        <dbReference type="SAM" id="SignalP"/>
    </source>
</evidence>
<dbReference type="GO" id="GO:0004061">
    <property type="term" value="F:arylformamidase activity"/>
    <property type="evidence" value="ECO:0007669"/>
    <property type="project" value="InterPro"/>
</dbReference>
<dbReference type="PANTHER" id="PTHR34861:SF10">
    <property type="entry name" value="CYCLASE"/>
    <property type="match status" value="1"/>
</dbReference>
<keyword evidence="1" id="KW-0732">Signal</keyword>
<proteinExistence type="predicted"/>
<dbReference type="InterPro" id="IPR007325">
    <property type="entry name" value="KFase/CYL"/>
</dbReference>
<dbReference type="GO" id="GO:0019441">
    <property type="term" value="P:L-tryptophan catabolic process to kynurenine"/>
    <property type="evidence" value="ECO:0007669"/>
    <property type="project" value="InterPro"/>
</dbReference>
<dbReference type="Pfam" id="PF04199">
    <property type="entry name" value="Cyclase"/>
    <property type="match status" value="1"/>
</dbReference>
<comment type="caution">
    <text evidence="2">The sequence shown here is derived from an EMBL/GenBank/DDBJ whole genome shotgun (WGS) entry which is preliminary data.</text>
</comment>
<feature type="signal peptide" evidence="1">
    <location>
        <begin position="1"/>
        <end position="20"/>
    </location>
</feature>
<dbReference type="EMBL" id="QWGB01000002">
    <property type="protein sequence ID" value="RIJ26336.1"/>
    <property type="molecule type" value="Genomic_DNA"/>
</dbReference>
<reference evidence="2 3" key="1">
    <citation type="submission" date="2018-08" db="EMBL/GenBank/DDBJ databases">
        <title>Henriciella mobilis sp. nov., isolated from seawater.</title>
        <authorList>
            <person name="Cheng H."/>
            <person name="Wu Y.-H."/>
            <person name="Xu X.-W."/>
            <person name="Guo L.-L."/>
        </authorList>
    </citation>
    <scope>NUCLEOTIDE SEQUENCE [LARGE SCALE GENOMIC DNA]</scope>
    <source>
        <strain evidence="2 3">CCUG66934</strain>
    </source>
</reference>
<name>A0A399R458_9PROT</name>
<dbReference type="Gene3D" id="3.50.30.50">
    <property type="entry name" value="Putative cyclase"/>
    <property type="match status" value="1"/>
</dbReference>
<dbReference type="RefSeq" id="WP_119377934.1">
    <property type="nucleotide sequence ID" value="NZ_QWGB01000002.1"/>
</dbReference>
<evidence type="ECO:0000313" key="2">
    <source>
        <dbReference type="EMBL" id="RIJ26336.1"/>
    </source>
</evidence>